<keyword evidence="2" id="KW-1015">Disulfide bond</keyword>
<organism evidence="4 5">
    <name type="scientific">Emericellopsis cladophorae</name>
    <dbReference type="NCBI Taxonomy" id="2686198"/>
    <lineage>
        <taxon>Eukaryota</taxon>
        <taxon>Fungi</taxon>
        <taxon>Dikarya</taxon>
        <taxon>Ascomycota</taxon>
        <taxon>Pezizomycotina</taxon>
        <taxon>Sordariomycetes</taxon>
        <taxon>Hypocreomycetidae</taxon>
        <taxon>Hypocreales</taxon>
        <taxon>Bionectriaceae</taxon>
        <taxon>Emericellopsis</taxon>
    </lineage>
</organism>
<evidence type="ECO:0000313" key="4">
    <source>
        <dbReference type="EMBL" id="KAI6784046.1"/>
    </source>
</evidence>
<feature type="domain" description="Thioredoxin" evidence="3">
    <location>
        <begin position="1"/>
        <end position="115"/>
    </location>
</feature>
<reference evidence="4" key="1">
    <citation type="journal article" date="2021" name="J Fungi (Basel)">
        <title>Genomic and Metabolomic Analyses of the Marine Fungus Emericellopsis cladophorae: Insights into Saltwater Adaptability Mechanisms and Its Biosynthetic Potential.</title>
        <authorList>
            <person name="Goncalves M.F.M."/>
            <person name="Hilario S."/>
            <person name="Van de Peer Y."/>
            <person name="Esteves A.C."/>
            <person name="Alves A."/>
        </authorList>
    </citation>
    <scope>NUCLEOTIDE SEQUENCE</scope>
    <source>
        <strain evidence="4">MUM 19.33</strain>
    </source>
</reference>
<proteinExistence type="inferred from homology"/>
<evidence type="ECO:0000256" key="1">
    <source>
        <dbReference type="ARBA" id="ARBA00008987"/>
    </source>
</evidence>
<dbReference type="SUPFAM" id="SSF52833">
    <property type="entry name" value="Thioredoxin-like"/>
    <property type="match status" value="1"/>
</dbReference>
<dbReference type="EMBL" id="JAGIXG020000005">
    <property type="protein sequence ID" value="KAI6784046.1"/>
    <property type="molecule type" value="Genomic_DNA"/>
</dbReference>
<dbReference type="InterPro" id="IPR036249">
    <property type="entry name" value="Thioredoxin-like_sf"/>
</dbReference>
<accession>A0A9P9Y5V1</accession>
<dbReference type="InterPro" id="IPR013766">
    <property type="entry name" value="Thioredoxin_domain"/>
</dbReference>
<dbReference type="PANTHER" id="PTHR46115">
    <property type="entry name" value="THIOREDOXIN-LIKE PROTEIN 1"/>
    <property type="match status" value="1"/>
</dbReference>
<dbReference type="PROSITE" id="PS51352">
    <property type="entry name" value="THIOREDOXIN_2"/>
    <property type="match status" value="1"/>
</dbReference>
<dbReference type="GeneID" id="75831078"/>
<dbReference type="Proteomes" id="UP001055219">
    <property type="component" value="Unassembled WGS sequence"/>
</dbReference>
<dbReference type="AlphaFoldDB" id="A0A9P9Y5V1"/>
<evidence type="ECO:0000259" key="3">
    <source>
        <dbReference type="PROSITE" id="PS51352"/>
    </source>
</evidence>
<dbReference type="Gene3D" id="3.40.30.10">
    <property type="entry name" value="Glutaredoxin"/>
    <property type="match status" value="1"/>
</dbReference>
<dbReference type="PRINTS" id="PR00421">
    <property type="entry name" value="THIOREDOXIN"/>
</dbReference>
<reference evidence="4" key="2">
    <citation type="submission" date="2022-07" db="EMBL/GenBank/DDBJ databases">
        <authorList>
            <person name="Goncalves M.F.M."/>
            <person name="Hilario S."/>
            <person name="Van De Peer Y."/>
            <person name="Esteves A.C."/>
            <person name="Alves A."/>
        </authorList>
    </citation>
    <scope>NUCLEOTIDE SEQUENCE</scope>
    <source>
        <strain evidence="4">MUM 19.33</strain>
    </source>
</reference>
<keyword evidence="5" id="KW-1185">Reference proteome</keyword>
<protein>
    <submittedName>
        <fullName evidence="4">Thioredoxin-like protein</fullName>
    </submittedName>
</protein>
<evidence type="ECO:0000256" key="2">
    <source>
        <dbReference type="ARBA" id="ARBA00023157"/>
    </source>
</evidence>
<dbReference type="RefSeq" id="XP_051364902.1">
    <property type="nucleotide sequence ID" value="XM_051503261.1"/>
</dbReference>
<evidence type="ECO:0000313" key="5">
    <source>
        <dbReference type="Proteomes" id="UP001055219"/>
    </source>
</evidence>
<comment type="similarity">
    <text evidence="1">Belongs to the thioredoxin family.</text>
</comment>
<dbReference type="Pfam" id="PF00085">
    <property type="entry name" value="Thioredoxin"/>
    <property type="match status" value="1"/>
</dbReference>
<dbReference type="OrthoDB" id="19690at2759"/>
<name>A0A9P9Y5V1_9HYPO</name>
<gene>
    <name evidence="4" type="ORF">J7T54_004592</name>
</gene>
<dbReference type="CDD" id="cd02947">
    <property type="entry name" value="TRX_family"/>
    <property type="match status" value="1"/>
</dbReference>
<comment type="caution">
    <text evidence="4">The sequence shown here is derived from an EMBL/GenBank/DDBJ whole genome shotgun (WGS) entry which is preliminary data.</text>
</comment>
<sequence length="124" mass="13134">MSDKVHTINSVGELDALLASHTYVAVDFTATWCGPCKTISPVFANLAKTHAVDAHFALAKVDVDAVQEAAQRYRISAMPTFMFFKEGKQVAVNGQAMIRGADPRALGAAVEKVSALAAKRAGEA</sequence>